<dbReference type="EMBL" id="SRSF01000003">
    <property type="protein sequence ID" value="THH39670.1"/>
    <property type="molecule type" value="Genomic_DNA"/>
</dbReference>
<name>A0A4S4NTV5_9BACT</name>
<dbReference type="Pfam" id="PF11827">
    <property type="entry name" value="DUF3347"/>
    <property type="match status" value="1"/>
</dbReference>
<keyword evidence="1" id="KW-0732">Signal</keyword>
<comment type="caution">
    <text evidence="3">The sequence shown here is derived from an EMBL/GenBank/DDBJ whole genome shotgun (WGS) entry which is preliminary data.</text>
</comment>
<dbReference type="OrthoDB" id="5513217at2"/>
<evidence type="ECO:0000313" key="3">
    <source>
        <dbReference type="EMBL" id="THH39670.1"/>
    </source>
</evidence>
<sequence length="183" mass="20010">MRILNLSILFFFLLAGFTACQDGSSTENATEVGMDAPAETESDHDEVARADAEFSDPMVDKVFQNYLHLRSALVDSDQAAAAAAAGNMAESFPTDRAELKNHAQQIADAGDLDVQREHFSALTAELGELLEQQLSAGTIYRMHCPMAFDGAGADWYSEVDQVRNPYYGEKMLTCGKVTETIEM</sequence>
<dbReference type="Proteomes" id="UP000308528">
    <property type="component" value="Unassembled WGS sequence"/>
</dbReference>
<dbReference type="RefSeq" id="WP_136458404.1">
    <property type="nucleotide sequence ID" value="NZ_SRSF01000003.1"/>
</dbReference>
<dbReference type="AlphaFoldDB" id="A0A4S4NTV5"/>
<evidence type="ECO:0000259" key="2">
    <source>
        <dbReference type="Pfam" id="PF11827"/>
    </source>
</evidence>
<gene>
    <name evidence="3" type="ORF">E4021_08615</name>
</gene>
<proteinExistence type="predicted"/>
<evidence type="ECO:0000256" key="1">
    <source>
        <dbReference type="SAM" id="SignalP"/>
    </source>
</evidence>
<evidence type="ECO:0000313" key="4">
    <source>
        <dbReference type="Proteomes" id="UP000308528"/>
    </source>
</evidence>
<keyword evidence="4" id="KW-1185">Reference proteome</keyword>
<organism evidence="3 4">
    <name type="scientific">Neolewinella litorea</name>
    <dbReference type="NCBI Taxonomy" id="2562452"/>
    <lineage>
        <taxon>Bacteria</taxon>
        <taxon>Pseudomonadati</taxon>
        <taxon>Bacteroidota</taxon>
        <taxon>Saprospiria</taxon>
        <taxon>Saprospirales</taxon>
        <taxon>Lewinellaceae</taxon>
        <taxon>Neolewinella</taxon>
    </lineage>
</organism>
<feature type="domain" description="DUF3347" evidence="2">
    <location>
        <begin position="62"/>
        <end position="132"/>
    </location>
</feature>
<feature type="signal peptide" evidence="1">
    <location>
        <begin position="1"/>
        <end position="21"/>
    </location>
</feature>
<feature type="chain" id="PRO_5020938212" evidence="1">
    <location>
        <begin position="22"/>
        <end position="183"/>
    </location>
</feature>
<dbReference type="InterPro" id="IPR021782">
    <property type="entry name" value="DUF3347"/>
</dbReference>
<protein>
    <submittedName>
        <fullName evidence="3">DUF3347 domain-containing protein</fullName>
    </submittedName>
</protein>
<dbReference type="PROSITE" id="PS51257">
    <property type="entry name" value="PROKAR_LIPOPROTEIN"/>
    <property type="match status" value="1"/>
</dbReference>
<accession>A0A4S4NTV5</accession>
<reference evidence="3 4" key="1">
    <citation type="submission" date="2019-04" db="EMBL/GenBank/DDBJ databases">
        <title>Lewinella litorea sp. nov., isolated from a marine sand.</title>
        <authorList>
            <person name="Yoon J.-H."/>
        </authorList>
    </citation>
    <scope>NUCLEOTIDE SEQUENCE [LARGE SCALE GENOMIC DNA]</scope>
    <source>
        <strain evidence="3 4">HSMS-39</strain>
    </source>
</reference>